<dbReference type="PANTHER" id="PTHR33169">
    <property type="entry name" value="PADR-FAMILY TRANSCRIPTIONAL REGULATOR"/>
    <property type="match status" value="1"/>
</dbReference>
<name>A0A1R1ERQ1_9BACL</name>
<dbReference type="EMBL" id="MRTP01000003">
    <property type="protein sequence ID" value="OMF54516.1"/>
    <property type="molecule type" value="Genomic_DNA"/>
</dbReference>
<organism evidence="2 3">
    <name type="scientific">Paenibacillus rhizosphaerae</name>
    <dbReference type="NCBI Taxonomy" id="297318"/>
    <lineage>
        <taxon>Bacteria</taxon>
        <taxon>Bacillati</taxon>
        <taxon>Bacillota</taxon>
        <taxon>Bacilli</taxon>
        <taxon>Bacillales</taxon>
        <taxon>Paenibacillaceae</taxon>
        <taxon>Paenibacillus</taxon>
    </lineage>
</organism>
<proteinExistence type="predicted"/>
<reference evidence="2 3" key="1">
    <citation type="submission" date="2016-11" db="EMBL/GenBank/DDBJ databases">
        <title>Paenibacillus species isolates.</title>
        <authorList>
            <person name="Beno S.M."/>
        </authorList>
    </citation>
    <scope>NUCLEOTIDE SEQUENCE [LARGE SCALE GENOMIC DNA]</scope>
    <source>
        <strain evidence="2 3">FSL R5-0378</strain>
    </source>
</reference>
<dbReference type="Proteomes" id="UP000187172">
    <property type="component" value="Unassembled WGS sequence"/>
</dbReference>
<evidence type="ECO:0000313" key="3">
    <source>
        <dbReference type="Proteomes" id="UP000187172"/>
    </source>
</evidence>
<evidence type="ECO:0000259" key="1">
    <source>
        <dbReference type="Pfam" id="PF03551"/>
    </source>
</evidence>
<dbReference type="STRING" id="297318.BK138_15215"/>
<dbReference type="SUPFAM" id="SSF46785">
    <property type="entry name" value="Winged helix' DNA-binding domain"/>
    <property type="match status" value="1"/>
</dbReference>
<feature type="domain" description="Transcription regulator PadR N-terminal" evidence="1">
    <location>
        <begin position="7"/>
        <end position="82"/>
    </location>
</feature>
<keyword evidence="3" id="KW-1185">Reference proteome</keyword>
<sequence>MSLQIFILGLLSEGEHHPYDIKKQVFKPLENTITINDGTLYYNFEVLLKKGYIRKIKVVQSENRPEKTTYGITDEGRKALEEEIYAVFQNFTSITSLYSSLLFLDKVDKHKLAYIIEESIARLEKKIRLIEERPGFSEVPDRYRDSALFISEHAYHALSNDANWLRKLMEHLRSP</sequence>
<protein>
    <recommendedName>
        <fullName evidence="1">Transcription regulator PadR N-terminal domain-containing protein</fullName>
    </recommendedName>
</protein>
<dbReference type="PANTHER" id="PTHR33169:SF14">
    <property type="entry name" value="TRANSCRIPTIONAL REGULATOR RV3488"/>
    <property type="match status" value="1"/>
</dbReference>
<dbReference type="InterPro" id="IPR036388">
    <property type="entry name" value="WH-like_DNA-bd_sf"/>
</dbReference>
<dbReference type="Pfam" id="PF03551">
    <property type="entry name" value="PadR"/>
    <property type="match status" value="1"/>
</dbReference>
<gene>
    <name evidence="2" type="ORF">BK138_15215</name>
</gene>
<dbReference type="InterPro" id="IPR005149">
    <property type="entry name" value="Tscrpt_reg_PadR_N"/>
</dbReference>
<evidence type="ECO:0000313" key="2">
    <source>
        <dbReference type="EMBL" id="OMF54516.1"/>
    </source>
</evidence>
<accession>A0A1R1ERQ1</accession>
<dbReference type="InterPro" id="IPR052509">
    <property type="entry name" value="Metal_resp_DNA-bind_regulator"/>
</dbReference>
<dbReference type="RefSeq" id="WP_076170418.1">
    <property type="nucleotide sequence ID" value="NZ_MRTP01000003.1"/>
</dbReference>
<dbReference type="AlphaFoldDB" id="A0A1R1ERQ1"/>
<dbReference type="InterPro" id="IPR036390">
    <property type="entry name" value="WH_DNA-bd_sf"/>
</dbReference>
<comment type="caution">
    <text evidence="2">The sequence shown here is derived from an EMBL/GenBank/DDBJ whole genome shotgun (WGS) entry which is preliminary data.</text>
</comment>
<dbReference type="Gene3D" id="1.10.10.10">
    <property type="entry name" value="Winged helix-like DNA-binding domain superfamily/Winged helix DNA-binding domain"/>
    <property type="match status" value="1"/>
</dbReference>